<evidence type="ECO:0000259" key="3">
    <source>
        <dbReference type="Pfam" id="PF03061"/>
    </source>
</evidence>
<gene>
    <name evidence="4" type="ORF">PIB30_053412</name>
</gene>
<feature type="compositionally biased region" description="Polar residues" evidence="2">
    <location>
        <begin position="1"/>
        <end position="18"/>
    </location>
</feature>
<dbReference type="SUPFAM" id="SSF54637">
    <property type="entry name" value="Thioesterase/thiol ester dehydrase-isomerase"/>
    <property type="match status" value="1"/>
</dbReference>
<feature type="domain" description="Thioesterase" evidence="3">
    <location>
        <begin position="97"/>
        <end position="170"/>
    </location>
</feature>
<reference evidence="4 5" key="1">
    <citation type="journal article" date="2023" name="Plants (Basel)">
        <title>Bridging the Gap: Combining Genomics and Transcriptomics Approaches to Understand Stylosanthes scabra, an Orphan Legume from the Brazilian Caatinga.</title>
        <authorList>
            <person name="Ferreira-Neto J.R.C."/>
            <person name="da Silva M.D."/>
            <person name="Binneck E."/>
            <person name="de Melo N.F."/>
            <person name="da Silva R.H."/>
            <person name="de Melo A.L.T.M."/>
            <person name="Pandolfi V."/>
            <person name="Bustamante F.O."/>
            <person name="Brasileiro-Vidal A.C."/>
            <person name="Benko-Iseppon A.M."/>
        </authorList>
    </citation>
    <scope>NUCLEOTIDE SEQUENCE [LARGE SCALE GENOMIC DNA]</scope>
    <source>
        <tissue evidence="4">Leaves</tissue>
    </source>
</reference>
<dbReference type="EMBL" id="JASCZI010211845">
    <property type="protein sequence ID" value="MED6197078.1"/>
    <property type="molecule type" value="Genomic_DNA"/>
</dbReference>
<evidence type="ECO:0000256" key="2">
    <source>
        <dbReference type="SAM" id="MobiDB-lite"/>
    </source>
</evidence>
<dbReference type="Gene3D" id="3.10.129.10">
    <property type="entry name" value="Hotdog Thioesterase"/>
    <property type="match status" value="1"/>
</dbReference>
<proteinExistence type="inferred from homology"/>
<comment type="caution">
    <text evidence="4">The sequence shown here is derived from an EMBL/GenBank/DDBJ whole genome shotgun (WGS) entry which is preliminary data.</text>
</comment>
<keyword evidence="5" id="KW-1185">Reference proteome</keyword>
<dbReference type="Proteomes" id="UP001341840">
    <property type="component" value="Unassembled WGS sequence"/>
</dbReference>
<dbReference type="InterPro" id="IPR039298">
    <property type="entry name" value="ACOT13"/>
</dbReference>
<comment type="similarity">
    <text evidence="1">Belongs to the thioesterase PaaI family.</text>
</comment>
<feature type="region of interest" description="Disordered" evidence="2">
    <location>
        <begin position="1"/>
        <end position="23"/>
    </location>
</feature>
<dbReference type="CDD" id="cd03443">
    <property type="entry name" value="PaaI_thioesterase"/>
    <property type="match status" value="1"/>
</dbReference>
<evidence type="ECO:0000313" key="5">
    <source>
        <dbReference type="Proteomes" id="UP001341840"/>
    </source>
</evidence>
<dbReference type="PANTHER" id="PTHR21660:SF12">
    <property type="entry name" value="OS07G0462700 PROTEIN"/>
    <property type="match status" value="1"/>
</dbReference>
<name>A0ABU6XK17_9FABA</name>
<sequence length="190" mass="20621">MRERSNNTQHISTMALDTSSSSSVPFSLKASREMDPRHAQETLHLFNAVMGGDAHHCNANSPGFFQDFVRSSVTVDHIQRGRISSTILPKPPLCNTYGTLHGGSVGALVNVLSHACVRTVVGENKELLLGETSISYLSATPIHEELVAIASVVKSGRNLSIVALDFKLKKTGNSIYICHSTFYHMPVSCL</sequence>
<dbReference type="Pfam" id="PF03061">
    <property type="entry name" value="4HBT"/>
    <property type="match status" value="1"/>
</dbReference>
<dbReference type="InterPro" id="IPR006683">
    <property type="entry name" value="Thioestr_dom"/>
</dbReference>
<evidence type="ECO:0000313" key="4">
    <source>
        <dbReference type="EMBL" id="MED6197078.1"/>
    </source>
</evidence>
<dbReference type="InterPro" id="IPR029069">
    <property type="entry name" value="HotDog_dom_sf"/>
</dbReference>
<accession>A0ABU6XK17</accession>
<dbReference type="PANTHER" id="PTHR21660">
    <property type="entry name" value="THIOESTERASE SUPERFAMILY MEMBER-RELATED"/>
    <property type="match status" value="1"/>
</dbReference>
<evidence type="ECO:0000256" key="1">
    <source>
        <dbReference type="ARBA" id="ARBA00008324"/>
    </source>
</evidence>
<protein>
    <recommendedName>
        <fullName evidence="3">Thioesterase domain-containing protein</fullName>
    </recommendedName>
</protein>
<organism evidence="4 5">
    <name type="scientific">Stylosanthes scabra</name>
    <dbReference type="NCBI Taxonomy" id="79078"/>
    <lineage>
        <taxon>Eukaryota</taxon>
        <taxon>Viridiplantae</taxon>
        <taxon>Streptophyta</taxon>
        <taxon>Embryophyta</taxon>
        <taxon>Tracheophyta</taxon>
        <taxon>Spermatophyta</taxon>
        <taxon>Magnoliopsida</taxon>
        <taxon>eudicotyledons</taxon>
        <taxon>Gunneridae</taxon>
        <taxon>Pentapetalae</taxon>
        <taxon>rosids</taxon>
        <taxon>fabids</taxon>
        <taxon>Fabales</taxon>
        <taxon>Fabaceae</taxon>
        <taxon>Papilionoideae</taxon>
        <taxon>50 kb inversion clade</taxon>
        <taxon>dalbergioids sensu lato</taxon>
        <taxon>Dalbergieae</taxon>
        <taxon>Pterocarpus clade</taxon>
        <taxon>Stylosanthes</taxon>
    </lineage>
</organism>